<dbReference type="NCBIfam" id="TIGR00194">
    <property type="entry name" value="uvrC"/>
    <property type="match status" value="1"/>
</dbReference>
<evidence type="ECO:0000259" key="8">
    <source>
        <dbReference type="PROSITE" id="PS50151"/>
    </source>
</evidence>
<feature type="domain" description="UvrC family homology region profile" evidence="10">
    <location>
        <begin position="283"/>
        <end position="500"/>
    </location>
</feature>
<gene>
    <name evidence="7 11" type="primary">uvrC</name>
    <name evidence="11" type="ORF">CINF_0175</name>
</gene>
<dbReference type="GO" id="GO:0009381">
    <property type="term" value="F:excinuclease ABC activity"/>
    <property type="evidence" value="ECO:0007669"/>
    <property type="project" value="UniProtKB-UniRule"/>
</dbReference>
<dbReference type="InterPro" id="IPR001162">
    <property type="entry name" value="UvrC_RNase_H_dom"/>
</dbReference>
<dbReference type="Pfam" id="PF02151">
    <property type="entry name" value="UVR"/>
    <property type="match status" value="1"/>
</dbReference>
<dbReference type="PANTHER" id="PTHR30562">
    <property type="entry name" value="UVRC/OXIDOREDUCTASE"/>
    <property type="match status" value="1"/>
</dbReference>
<keyword evidence="2 7" id="KW-0227">DNA damage</keyword>
<dbReference type="InterPro" id="IPR010994">
    <property type="entry name" value="RuvA_2-like"/>
</dbReference>
<feature type="domain" description="UVR" evidence="8">
    <location>
        <begin position="217"/>
        <end position="252"/>
    </location>
</feature>
<dbReference type="HAMAP" id="MF_00203">
    <property type="entry name" value="UvrC"/>
    <property type="match status" value="1"/>
</dbReference>
<evidence type="ECO:0000256" key="6">
    <source>
        <dbReference type="ARBA" id="ARBA00023236"/>
    </source>
</evidence>
<organism evidence="11 12">
    <name type="scientific">Candidatus Campylobacter infans</name>
    <dbReference type="NCBI Taxonomy" id="2561898"/>
    <lineage>
        <taxon>Bacteria</taxon>
        <taxon>Pseudomonadati</taxon>
        <taxon>Campylobacterota</taxon>
        <taxon>Epsilonproteobacteria</taxon>
        <taxon>Campylobacterales</taxon>
        <taxon>Campylobacteraceae</taxon>
        <taxon>Campylobacter</taxon>
    </lineage>
</organism>
<dbReference type="EMBL" id="CP049075">
    <property type="protein sequence ID" value="QLI04725.1"/>
    <property type="molecule type" value="Genomic_DNA"/>
</dbReference>
<feature type="domain" description="GIY-YIG" evidence="9">
    <location>
        <begin position="26"/>
        <end position="111"/>
    </location>
</feature>
<dbReference type="PANTHER" id="PTHR30562:SF1">
    <property type="entry name" value="UVRABC SYSTEM PROTEIN C"/>
    <property type="match status" value="1"/>
</dbReference>
<evidence type="ECO:0000313" key="12">
    <source>
        <dbReference type="Proteomes" id="UP000509414"/>
    </source>
</evidence>
<dbReference type="GO" id="GO:0006289">
    <property type="term" value="P:nucleotide-excision repair"/>
    <property type="evidence" value="ECO:0007669"/>
    <property type="project" value="UniProtKB-UniRule"/>
</dbReference>
<dbReference type="RefSeq" id="WP_179975407.1">
    <property type="nucleotide sequence ID" value="NZ_CP049075.1"/>
</dbReference>
<keyword evidence="1 7" id="KW-0963">Cytoplasm</keyword>
<comment type="subunit">
    <text evidence="7">Interacts with UvrB in an incision complex.</text>
</comment>
<dbReference type="FunFam" id="3.40.1440.10:FF:000001">
    <property type="entry name" value="UvrABC system protein C"/>
    <property type="match status" value="1"/>
</dbReference>
<dbReference type="Proteomes" id="UP000509414">
    <property type="component" value="Chromosome"/>
</dbReference>
<keyword evidence="12" id="KW-1185">Reference proteome</keyword>
<accession>A0A7H9CHA0</accession>
<proteinExistence type="inferred from homology"/>
<keyword evidence="11" id="KW-0378">Hydrolase</keyword>
<dbReference type="AlphaFoldDB" id="A0A7H9CHA0"/>
<dbReference type="InterPro" id="IPR036876">
    <property type="entry name" value="UVR_dom_sf"/>
</dbReference>
<keyword evidence="5 7" id="KW-0234">DNA repair</keyword>
<keyword evidence="3 7" id="KW-0228">DNA excision</keyword>
<evidence type="ECO:0000259" key="10">
    <source>
        <dbReference type="PROSITE" id="PS50165"/>
    </source>
</evidence>
<evidence type="ECO:0000256" key="7">
    <source>
        <dbReference type="HAMAP-Rule" id="MF_00203"/>
    </source>
</evidence>
<comment type="similarity">
    <text evidence="7">Belongs to the UvrC family.</text>
</comment>
<dbReference type="InterPro" id="IPR038476">
    <property type="entry name" value="UvrC_RNase_H_dom_sf"/>
</dbReference>
<dbReference type="PROSITE" id="PS50164">
    <property type="entry name" value="GIY_YIG"/>
    <property type="match status" value="1"/>
</dbReference>
<comment type="function">
    <text evidence="7">The UvrABC repair system catalyzes the recognition and processing of DNA lesions. UvrC both incises the 5' and 3' sides of the lesion. The N-terminal half is responsible for the 3' incision and the C-terminal half is responsible for the 5' incision.</text>
</comment>
<protein>
    <recommendedName>
        <fullName evidence="7">UvrABC system protein C</fullName>
        <shortName evidence="7">Protein UvrC</shortName>
    </recommendedName>
    <alternativeName>
        <fullName evidence="7">Excinuclease ABC subunit C</fullName>
    </alternativeName>
</protein>
<evidence type="ECO:0000256" key="1">
    <source>
        <dbReference type="ARBA" id="ARBA00022490"/>
    </source>
</evidence>
<dbReference type="Pfam" id="PF01541">
    <property type="entry name" value="GIY-YIG"/>
    <property type="match status" value="1"/>
</dbReference>
<dbReference type="InterPro" id="IPR035901">
    <property type="entry name" value="GIY-YIG_endonuc_sf"/>
</dbReference>
<comment type="subcellular location">
    <subcellularLocation>
        <location evidence="7">Cytoplasm</location>
    </subcellularLocation>
</comment>
<keyword evidence="4 7" id="KW-0267">Excision nuclease</keyword>
<dbReference type="Gene3D" id="1.10.150.20">
    <property type="entry name" value="5' to 3' exonuclease, C-terminal subdomain"/>
    <property type="match status" value="1"/>
</dbReference>
<dbReference type="PROSITE" id="PS50165">
    <property type="entry name" value="UVRC"/>
    <property type="match status" value="1"/>
</dbReference>
<dbReference type="CDD" id="cd10434">
    <property type="entry name" value="GIY-YIG_UvrC_Cho"/>
    <property type="match status" value="1"/>
</dbReference>
<evidence type="ECO:0000259" key="9">
    <source>
        <dbReference type="PROSITE" id="PS50164"/>
    </source>
</evidence>
<dbReference type="GO" id="GO:0009432">
    <property type="term" value="P:SOS response"/>
    <property type="evidence" value="ECO:0007669"/>
    <property type="project" value="UniProtKB-UniRule"/>
</dbReference>
<dbReference type="Gene3D" id="3.40.1440.10">
    <property type="entry name" value="GIY-YIG endonuclease"/>
    <property type="match status" value="1"/>
</dbReference>
<dbReference type="PROSITE" id="PS50151">
    <property type="entry name" value="UVR"/>
    <property type="match status" value="1"/>
</dbReference>
<reference evidence="11 12" key="1">
    <citation type="submission" date="2020-02" db="EMBL/GenBank/DDBJ databases">
        <title>Complete genome sequence of the novel Campylobacter species Candidatus Campylobacter infans.</title>
        <authorList>
            <person name="Duim B."/>
            <person name="Zomer A."/>
            <person name="van der Graaf L."/>
            <person name="Wagenaar J."/>
        </authorList>
    </citation>
    <scope>NUCLEOTIDE SEQUENCE [LARGE SCALE GENOMIC DNA]</scope>
    <source>
        <strain evidence="11 12">19S00001</strain>
    </source>
</reference>
<dbReference type="InterPro" id="IPR000305">
    <property type="entry name" value="GIY-YIG_endonuc"/>
</dbReference>
<keyword evidence="6 7" id="KW-0742">SOS response</keyword>
<dbReference type="Pfam" id="PF22920">
    <property type="entry name" value="UvrC_RNaseH"/>
    <property type="match status" value="1"/>
</dbReference>
<dbReference type="GO" id="GO:0005737">
    <property type="term" value="C:cytoplasm"/>
    <property type="evidence" value="ECO:0007669"/>
    <property type="project" value="UniProtKB-SubCell"/>
</dbReference>
<dbReference type="InterPro" id="IPR047296">
    <property type="entry name" value="GIY-YIG_UvrC_Cho"/>
</dbReference>
<dbReference type="SUPFAM" id="SSF82771">
    <property type="entry name" value="GIY-YIG endonuclease"/>
    <property type="match status" value="1"/>
</dbReference>
<evidence type="ECO:0000256" key="5">
    <source>
        <dbReference type="ARBA" id="ARBA00023204"/>
    </source>
</evidence>
<name>A0A7H9CHA0_9BACT</name>
<dbReference type="SUPFAM" id="SSF47781">
    <property type="entry name" value="RuvA domain 2-like"/>
    <property type="match status" value="1"/>
</dbReference>
<evidence type="ECO:0000256" key="2">
    <source>
        <dbReference type="ARBA" id="ARBA00022763"/>
    </source>
</evidence>
<dbReference type="SUPFAM" id="SSF46600">
    <property type="entry name" value="C-terminal UvrC-binding domain of UvrB"/>
    <property type="match status" value="1"/>
</dbReference>
<dbReference type="SMART" id="SM00465">
    <property type="entry name" value="GIYc"/>
    <property type="match status" value="1"/>
</dbReference>
<dbReference type="InterPro" id="IPR050066">
    <property type="entry name" value="UvrABC_protein_C"/>
</dbReference>
<evidence type="ECO:0000256" key="3">
    <source>
        <dbReference type="ARBA" id="ARBA00022769"/>
    </source>
</evidence>
<dbReference type="InterPro" id="IPR001943">
    <property type="entry name" value="UVR_dom"/>
</dbReference>
<dbReference type="Pfam" id="PF08459">
    <property type="entry name" value="UvrC_RNaseH_dom"/>
    <property type="match status" value="1"/>
</dbReference>
<dbReference type="InterPro" id="IPR004791">
    <property type="entry name" value="UvrC"/>
</dbReference>
<dbReference type="GO" id="GO:0003677">
    <property type="term" value="F:DNA binding"/>
    <property type="evidence" value="ECO:0007669"/>
    <property type="project" value="UniProtKB-UniRule"/>
</dbReference>
<dbReference type="KEGG" id="cinf:CINF_0175"/>
<dbReference type="GO" id="GO:0009380">
    <property type="term" value="C:excinuclease repair complex"/>
    <property type="evidence" value="ECO:0007669"/>
    <property type="project" value="InterPro"/>
</dbReference>
<evidence type="ECO:0000256" key="4">
    <source>
        <dbReference type="ARBA" id="ARBA00022881"/>
    </source>
</evidence>
<evidence type="ECO:0000313" key="11">
    <source>
        <dbReference type="EMBL" id="QLI04725.1"/>
    </source>
</evidence>
<sequence length="627" mass="71063">MTKSNQNLSKTEPNFKLKTALKSLPNSPGVYQYFDKLGKLLYVGKAKVLKNRVKSYFIFSPELGPNPRLSPRIAKMINETAHLEYIATSSEVDALILENSFIKQLHPKYNILLRDDKTYPYIFIDLNEKFPRPKITRKIIKGSKIRYFGPFHQGAQQVLDAIYAEFKLVQNPSCIKGKKACIFAQMNRCYAPCEGKISEQDYAKIVFEAMAKLKDPSRLIPYLEQKMQNYSLNQNYEQALAVREQIQAINSLKIKIQIDLAKLEDFEIFAVSGLDMMLACVHFSVRDGKVAFANHSIIKATNDDESVNELYKQSILGAYSQESPLACSQIFCESAFEDMELLGQILSSRHGQNFEIKCPKIGSKRALVNIAKQNASELIKKQSKLGKYEFLEHLQEFFGLSNLPARIECFDNSCLFGTAVVGAMICFDINASDNKEQKNSSSGAFIKANYRHMHLNGQSDYEQMKELLSARASRFNKLSAPDLWLIDGGQALFDLAKKIIQESGANVDVLAIAKEKIDAKSKRAKGGALDKIHGIFGQMKLNKDDEKLQFLQKIRDEAHRFALSFHRKIRDKRALSSSKLEKLGLGVGNIKKLLDYFENYENIQNASFDELTRLTNKNIAKKIKGED</sequence>
<dbReference type="Gene3D" id="3.30.420.340">
    <property type="entry name" value="UvrC, RNAse H endonuclease domain"/>
    <property type="match status" value="1"/>
</dbReference>